<evidence type="ECO:0000313" key="3">
    <source>
        <dbReference type="Proteomes" id="UP001066276"/>
    </source>
</evidence>
<dbReference type="Proteomes" id="UP001066276">
    <property type="component" value="Chromosome 1_1"/>
</dbReference>
<protein>
    <submittedName>
        <fullName evidence="2">Uncharacterized protein</fullName>
    </submittedName>
</protein>
<keyword evidence="3" id="KW-1185">Reference proteome</keyword>
<feature type="compositionally biased region" description="Basic and acidic residues" evidence="1">
    <location>
        <begin position="62"/>
        <end position="72"/>
    </location>
</feature>
<accession>A0AAV7WUZ7</accession>
<name>A0AAV7WUZ7_PLEWA</name>
<dbReference type="AlphaFoldDB" id="A0AAV7WUZ7"/>
<feature type="region of interest" description="Disordered" evidence="1">
    <location>
        <begin position="43"/>
        <end position="88"/>
    </location>
</feature>
<dbReference type="EMBL" id="JANPWB010000001">
    <property type="protein sequence ID" value="KAJ1217953.1"/>
    <property type="molecule type" value="Genomic_DNA"/>
</dbReference>
<sequence>MSDSQRAILLAWSGSGSRVGLRVRAPLIERAYTASSTVFVGAGATQQARQPDSPARQPGKSVFREPGVERSGSKSGQSGSRLVGAWSEPGRSGWRLWALARLAGGFEHLEGEVREAQRLCRGAARRCSGPREPKGQRA</sequence>
<proteinExistence type="predicted"/>
<gene>
    <name evidence="2" type="ORF">NDU88_005540</name>
</gene>
<comment type="caution">
    <text evidence="2">The sequence shown here is derived from an EMBL/GenBank/DDBJ whole genome shotgun (WGS) entry which is preliminary data.</text>
</comment>
<reference evidence="2" key="1">
    <citation type="journal article" date="2022" name="bioRxiv">
        <title>Sequencing and chromosome-scale assembly of the giantPleurodeles waltlgenome.</title>
        <authorList>
            <person name="Brown T."/>
            <person name="Elewa A."/>
            <person name="Iarovenko S."/>
            <person name="Subramanian E."/>
            <person name="Araus A.J."/>
            <person name="Petzold A."/>
            <person name="Susuki M."/>
            <person name="Suzuki K.-i.T."/>
            <person name="Hayashi T."/>
            <person name="Toyoda A."/>
            <person name="Oliveira C."/>
            <person name="Osipova E."/>
            <person name="Leigh N.D."/>
            <person name="Simon A."/>
            <person name="Yun M.H."/>
        </authorList>
    </citation>
    <scope>NUCLEOTIDE SEQUENCE</scope>
    <source>
        <strain evidence="2">20211129_DDA</strain>
        <tissue evidence="2">Liver</tissue>
    </source>
</reference>
<evidence type="ECO:0000256" key="1">
    <source>
        <dbReference type="SAM" id="MobiDB-lite"/>
    </source>
</evidence>
<organism evidence="2 3">
    <name type="scientific">Pleurodeles waltl</name>
    <name type="common">Iberian ribbed newt</name>
    <dbReference type="NCBI Taxonomy" id="8319"/>
    <lineage>
        <taxon>Eukaryota</taxon>
        <taxon>Metazoa</taxon>
        <taxon>Chordata</taxon>
        <taxon>Craniata</taxon>
        <taxon>Vertebrata</taxon>
        <taxon>Euteleostomi</taxon>
        <taxon>Amphibia</taxon>
        <taxon>Batrachia</taxon>
        <taxon>Caudata</taxon>
        <taxon>Salamandroidea</taxon>
        <taxon>Salamandridae</taxon>
        <taxon>Pleurodelinae</taxon>
        <taxon>Pleurodeles</taxon>
    </lineage>
</organism>
<evidence type="ECO:0000313" key="2">
    <source>
        <dbReference type="EMBL" id="KAJ1217953.1"/>
    </source>
</evidence>